<reference evidence="1" key="1">
    <citation type="submission" date="2020-06" db="EMBL/GenBank/DDBJ databases">
        <title>Legume-microbial interactions unlock mineral nutrients during tropical forest succession.</title>
        <authorList>
            <person name="Epihov D.Z."/>
        </authorList>
    </citation>
    <scope>NUCLEOTIDE SEQUENCE [LARGE SCALE GENOMIC DNA]</scope>
    <source>
        <strain evidence="1">Pan2503</strain>
    </source>
</reference>
<accession>A0A7V8NQZ7</accession>
<comment type="caution">
    <text evidence="1">The sequence shown here is derived from an EMBL/GenBank/DDBJ whole genome shotgun (WGS) entry which is preliminary data.</text>
</comment>
<evidence type="ECO:0008006" key="3">
    <source>
        <dbReference type="Google" id="ProtNLM"/>
    </source>
</evidence>
<gene>
    <name evidence="1" type="ORF">HRJ53_13015</name>
</gene>
<dbReference type="PANTHER" id="PTHR30461:SF23">
    <property type="entry name" value="DNA RECOMBINASE-RELATED"/>
    <property type="match status" value="1"/>
</dbReference>
<name>A0A7V8NQZ7_9BACT</name>
<dbReference type="SUPFAM" id="SSF46955">
    <property type="entry name" value="Putative DNA-binding domain"/>
    <property type="match status" value="1"/>
</dbReference>
<feature type="non-terminal residue" evidence="1">
    <location>
        <position position="1"/>
    </location>
</feature>
<evidence type="ECO:0000313" key="2">
    <source>
        <dbReference type="Proteomes" id="UP000567293"/>
    </source>
</evidence>
<dbReference type="Proteomes" id="UP000567293">
    <property type="component" value="Unassembled WGS sequence"/>
</dbReference>
<dbReference type="PANTHER" id="PTHR30461">
    <property type="entry name" value="DNA-INVERTASE FROM LAMBDOID PROPHAGE"/>
    <property type="match status" value="1"/>
</dbReference>
<organism evidence="1 2">
    <name type="scientific">Candidatus Acidiferrum panamense</name>
    <dbReference type="NCBI Taxonomy" id="2741543"/>
    <lineage>
        <taxon>Bacteria</taxon>
        <taxon>Pseudomonadati</taxon>
        <taxon>Acidobacteriota</taxon>
        <taxon>Terriglobia</taxon>
        <taxon>Candidatus Acidiferrales</taxon>
        <taxon>Candidatus Acidiferrum</taxon>
    </lineage>
</organism>
<sequence>RHPIYECQRRRLHDGQGGICWSVPARPIDAAVEAHVLAAVTPANLELALEVLTQFEQDAAERDHQWQLQLERARYEAQRAEHQYDVVDPEHRLVARTLERRWNEKLQQLQELEQAYTTAQRTQRLDVTPQERQQILRLAADLPAVWRAPTTTQAERKELLGLLIKQIALTPVEAPQRQTRIHLLWHTTATTDLTVARQRSPERVRTPPQVIEAIAILAVGRTDAAIAKALNAQGLASGRGRPFTAKAVAWIRHHYQIRKPGSDRQVAAGTMARADGRYSTRALATRLGVSIATVHYWREHGVLPAVQELPGGPWWHAITPEVLERLRTHIRRVPVQPTAFDPQHFLVEGAL</sequence>
<dbReference type="InterPro" id="IPR050639">
    <property type="entry name" value="SSR_resolvase"/>
</dbReference>
<dbReference type="AlphaFoldDB" id="A0A7V8NQZ7"/>
<proteinExistence type="predicted"/>
<dbReference type="InterPro" id="IPR009061">
    <property type="entry name" value="DNA-bd_dom_put_sf"/>
</dbReference>
<evidence type="ECO:0000313" key="1">
    <source>
        <dbReference type="EMBL" id="MBA0085912.1"/>
    </source>
</evidence>
<protein>
    <recommendedName>
        <fullName evidence="3">Recombinase family protein</fullName>
    </recommendedName>
</protein>
<dbReference type="EMBL" id="JACDQQ010001261">
    <property type="protein sequence ID" value="MBA0085912.1"/>
    <property type="molecule type" value="Genomic_DNA"/>
</dbReference>
<keyword evidence="2" id="KW-1185">Reference proteome</keyword>
<dbReference type="GO" id="GO:0000150">
    <property type="term" value="F:DNA strand exchange activity"/>
    <property type="evidence" value="ECO:0007669"/>
    <property type="project" value="TreeGrafter"/>
</dbReference>